<sequence length="194" mass="20730">MTANPLRLAVIIGSVRQGRFGPTVGRWIAGEAAKSGHFDVDLIDLAEFELPLDMGGGATPAAEASGNELRQRLGNADAFVVVTAEYNRSFPAALKNAIDHHKSEWYAKPVGLVSYGGVAGGLHAVENLRQVFAEVRATTVRDTVSFHGAGQTFDETGRPVDEAGSATAAKTMLEDLNWWALALAEAKQRRPYPA</sequence>
<feature type="domain" description="NADPH-dependent FMN reductase-like" evidence="1">
    <location>
        <begin position="7"/>
        <end position="149"/>
    </location>
</feature>
<organism evidence="2 3">
    <name type="scientific">Actinopolyspora mortivallis</name>
    <dbReference type="NCBI Taxonomy" id="33906"/>
    <lineage>
        <taxon>Bacteria</taxon>
        <taxon>Bacillati</taxon>
        <taxon>Actinomycetota</taxon>
        <taxon>Actinomycetes</taxon>
        <taxon>Actinopolysporales</taxon>
        <taxon>Actinopolysporaceae</taxon>
        <taxon>Actinopolyspora</taxon>
    </lineage>
</organism>
<proteinExistence type="predicted"/>
<dbReference type="SUPFAM" id="SSF52218">
    <property type="entry name" value="Flavoproteins"/>
    <property type="match status" value="1"/>
</dbReference>
<dbReference type="Pfam" id="PF03358">
    <property type="entry name" value="FMN_red"/>
    <property type="match status" value="1"/>
</dbReference>
<dbReference type="GO" id="GO:0016491">
    <property type="term" value="F:oxidoreductase activity"/>
    <property type="evidence" value="ECO:0007669"/>
    <property type="project" value="InterPro"/>
</dbReference>
<accession>A0A2T0H0P6</accession>
<dbReference type="InterPro" id="IPR029039">
    <property type="entry name" value="Flavoprotein-like_sf"/>
</dbReference>
<dbReference type="Gene3D" id="3.40.50.360">
    <property type="match status" value="1"/>
</dbReference>
<dbReference type="EMBL" id="PVSR01000002">
    <property type="protein sequence ID" value="PRW64929.1"/>
    <property type="molecule type" value="Genomic_DNA"/>
</dbReference>
<evidence type="ECO:0000313" key="3">
    <source>
        <dbReference type="Proteomes" id="UP000239352"/>
    </source>
</evidence>
<dbReference type="PANTHER" id="PTHR30543">
    <property type="entry name" value="CHROMATE REDUCTASE"/>
    <property type="match status" value="1"/>
</dbReference>
<evidence type="ECO:0000313" key="2">
    <source>
        <dbReference type="EMBL" id="PRW64929.1"/>
    </source>
</evidence>
<dbReference type="InterPro" id="IPR005025">
    <property type="entry name" value="FMN_Rdtase-like_dom"/>
</dbReference>
<dbReference type="Proteomes" id="UP000239352">
    <property type="component" value="Unassembled WGS sequence"/>
</dbReference>
<name>A0A2T0H0P6_ACTMO</name>
<dbReference type="InParanoid" id="A0A2T0H0P6"/>
<protein>
    <submittedName>
        <fullName evidence="2">NADPH-dependent FMN reductase</fullName>
    </submittedName>
</protein>
<dbReference type="InterPro" id="IPR050712">
    <property type="entry name" value="NAD(P)H-dep_reductase"/>
</dbReference>
<evidence type="ECO:0000259" key="1">
    <source>
        <dbReference type="Pfam" id="PF03358"/>
    </source>
</evidence>
<reference evidence="2 3" key="1">
    <citation type="submission" date="2018-03" db="EMBL/GenBank/DDBJ databases">
        <title>Actinopolyspora mortivallis from Sahara, screening for active biomolecules.</title>
        <authorList>
            <person name="Selama O."/>
            <person name="Wellington E.M.H."/>
            <person name="Hacene H."/>
        </authorList>
    </citation>
    <scope>NUCLEOTIDE SEQUENCE [LARGE SCALE GENOMIC DNA]</scope>
    <source>
        <strain evidence="2 3">M5A</strain>
    </source>
</reference>
<comment type="caution">
    <text evidence="2">The sequence shown here is derived from an EMBL/GenBank/DDBJ whole genome shotgun (WGS) entry which is preliminary data.</text>
</comment>
<dbReference type="GO" id="GO:0005829">
    <property type="term" value="C:cytosol"/>
    <property type="evidence" value="ECO:0007669"/>
    <property type="project" value="TreeGrafter"/>
</dbReference>
<keyword evidence="3" id="KW-1185">Reference proteome</keyword>
<dbReference type="AlphaFoldDB" id="A0A2T0H0P6"/>
<dbReference type="RefSeq" id="WP_106112494.1">
    <property type="nucleotide sequence ID" value="NZ_PVSR01000002.1"/>
</dbReference>
<dbReference type="GO" id="GO:0010181">
    <property type="term" value="F:FMN binding"/>
    <property type="evidence" value="ECO:0007669"/>
    <property type="project" value="TreeGrafter"/>
</dbReference>
<dbReference type="STRING" id="1050202.GCA_000384035_00521"/>
<gene>
    <name evidence="2" type="ORF">CEP50_03725</name>
</gene>
<dbReference type="PANTHER" id="PTHR30543:SF21">
    <property type="entry name" value="NAD(P)H-DEPENDENT FMN REDUCTASE LOT6"/>
    <property type="match status" value="1"/>
</dbReference>